<evidence type="ECO:0000256" key="3">
    <source>
        <dbReference type="ARBA" id="ARBA00007737"/>
    </source>
</evidence>
<feature type="transmembrane region" description="Helical" evidence="14">
    <location>
        <begin position="16"/>
        <end position="39"/>
    </location>
</feature>
<evidence type="ECO:0000256" key="2">
    <source>
        <dbReference type="ARBA" id="ARBA00004881"/>
    </source>
</evidence>
<keyword evidence="10" id="KW-0325">Glycoprotein</keyword>
<evidence type="ECO:0000256" key="8">
    <source>
        <dbReference type="ARBA" id="ARBA00022989"/>
    </source>
</evidence>
<accession>A0A6V7Q8J3</accession>
<keyword evidence="4" id="KW-0328">Glycosyltransferase</keyword>
<dbReference type="PANTHER" id="PTHR31741:SF2">
    <property type="entry name" value="O-FUCOSYLTRANSFERASE 13"/>
    <property type="match status" value="1"/>
</dbReference>
<proteinExistence type="inferred from homology"/>
<dbReference type="EMBL" id="LR862134">
    <property type="protein sequence ID" value="CAD1839452.1"/>
    <property type="molecule type" value="Genomic_DNA"/>
</dbReference>
<dbReference type="GO" id="GO:0005737">
    <property type="term" value="C:cytoplasm"/>
    <property type="evidence" value="ECO:0007669"/>
    <property type="project" value="TreeGrafter"/>
</dbReference>
<keyword evidence="12" id="KW-0119">Carbohydrate metabolism</keyword>
<evidence type="ECO:0000256" key="9">
    <source>
        <dbReference type="ARBA" id="ARBA00023136"/>
    </source>
</evidence>
<dbReference type="Pfam" id="PF10250">
    <property type="entry name" value="O-FucT"/>
    <property type="match status" value="1"/>
</dbReference>
<evidence type="ECO:0000313" key="15">
    <source>
        <dbReference type="EMBL" id="CAD1839452.1"/>
    </source>
</evidence>
<evidence type="ECO:0000256" key="1">
    <source>
        <dbReference type="ARBA" id="ARBA00004606"/>
    </source>
</evidence>
<evidence type="ECO:0000256" key="10">
    <source>
        <dbReference type="ARBA" id="ARBA00023180"/>
    </source>
</evidence>
<dbReference type="PANTHER" id="PTHR31741">
    <property type="entry name" value="OS02G0726500 PROTEIN-RELATED"/>
    <property type="match status" value="1"/>
</dbReference>
<evidence type="ECO:0000256" key="4">
    <source>
        <dbReference type="ARBA" id="ARBA00022676"/>
    </source>
</evidence>
<dbReference type="GO" id="GO:0006004">
    <property type="term" value="P:fucose metabolic process"/>
    <property type="evidence" value="ECO:0007669"/>
    <property type="project" value="UniProtKB-KW"/>
</dbReference>
<keyword evidence="6 14" id="KW-0812">Transmembrane</keyword>
<name>A0A6V7Q8J3_ANACO</name>
<dbReference type="GO" id="GO:0016757">
    <property type="term" value="F:glycosyltransferase activity"/>
    <property type="evidence" value="ECO:0007669"/>
    <property type="project" value="UniProtKB-KW"/>
</dbReference>
<reference evidence="15" key="1">
    <citation type="submission" date="2020-07" db="EMBL/GenBank/DDBJ databases">
        <authorList>
            <person name="Lin J."/>
        </authorList>
    </citation>
    <scope>NUCLEOTIDE SEQUENCE</scope>
</reference>
<organism evidence="15">
    <name type="scientific">Ananas comosus var. bracteatus</name>
    <name type="common">red pineapple</name>
    <dbReference type="NCBI Taxonomy" id="296719"/>
    <lineage>
        <taxon>Eukaryota</taxon>
        <taxon>Viridiplantae</taxon>
        <taxon>Streptophyta</taxon>
        <taxon>Embryophyta</taxon>
        <taxon>Tracheophyta</taxon>
        <taxon>Spermatophyta</taxon>
        <taxon>Magnoliopsida</taxon>
        <taxon>Liliopsida</taxon>
        <taxon>Poales</taxon>
        <taxon>Bromeliaceae</taxon>
        <taxon>Bromelioideae</taxon>
        <taxon>Ananas</taxon>
    </lineage>
</organism>
<evidence type="ECO:0000256" key="6">
    <source>
        <dbReference type="ARBA" id="ARBA00022692"/>
    </source>
</evidence>
<evidence type="ECO:0000256" key="14">
    <source>
        <dbReference type="SAM" id="Phobius"/>
    </source>
</evidence>
<dbReference type="AlphaFoldDB" id="A0A6V7Q8J3"/>
<dbReference type="InterPro" id="IPR019378">
    <property type="entry name" value="GDP-Fuc_O-FucTrfase"/>
</dbReference>
<gene>
    <name evidence="15" type="ORF">CB5_LOCUS22663</name>
</gene>
<evidence type="ECO:0000256" key="11">
    <source>
        <dbReference type="ARBA" id="ARBA00023253"/>
    </source>
</evidence>
<evidence type="ECO:0000256" key="5">
    <source>
        <dbReference type="ARBA" id="ARBA00022679"/>
    </source>
</evidence>
<keyword evidence="9 14" id="KW-0472">Membrane</keyword>
<keyword evidence="7" id="KW-0735">Signal-anchor</keyword>
<keyword evidence="5" id="KW-0808">Transferase</keyword>
<comment type="subcellular location">
    <subcellularLocation>
        <location evidence="1">Membrane</location>
        <topology evidence="1">Single-pass type II membrane protein</topology>
    </subcellularLocation>
</comment>
<dbReference type="GO" id="GO:0016020">
    <property type="term" value="C:membrane"/>
    <property type="evidence" value="ECO:0007669"/>
    <property type="project" value="UniProtKB-SubCell"/>
</dbReference>
<comment type="pathway">
    <text evidence="2">Glycan metabolism.</text>
</comment>
<keyword evidence="11" id="KW-0294">Fucose metabolism</keyword>
<comment type="similarity">
    <text evidence="3">Belongs to the glycosyltransferase GT106 family.</text>
</comment>
<evidence type="ECO:0000256" key="13">
    <source>
        <dbReference type="ARBA" id="ARBA00030350"/>
    </source>
</evidence>
<sequence>MDPKALTRHLRRVEPLSAIVVVLLLLLVLVLAALLLFLFSPNSITSIHITSVEEREKPIAIWKAPRQVEWRPASGGKILDIKGFEGNVCIFTSWQDYLCNSSLAAALPIKNNGYIRIDCYGGLNQMKHDLCGGIGIARLLNATMVLPIAAYWNESRCFDVDYFIEKMKGFVAIVKGYQKKLHQKSHLK</sequence>
<evidence type="ECO:0000256" key="7">
    <source>
        <dbReference type="ARBA" id="ARBA00022968"/>
    </source>
</evidence>
<evidence type="ECO:0000256" key="12">
    <source>
        <dbReference type="ARBA" id="ARBA00023277"/>
    </source>
</evidence>
<keyword evidence="8 14" id="KW-1133">Transmembrane helix</keyword>
<protein>
    <recommendedName>
        <fullName evidence="13">O-fucosyltransferase family protein</fullName>
    </recommendedName>
</protein>